<feature type="domain" description="F-box" evidence="1">
    <location>
        <begin position="2"/>
        <end position="38"/>
    </location>
</feature>
<proteinExistence type="predicted"/>
<dbReference type="InterPro" id="IPR053197">
    <property type="entry name" value="F-box_SCFL_complex_component"/>
</dbReference>
<sequence length="318" mass="36616">MDDRLSELPEHLLHRILSFVDSKTTVETNLLSRRWRSVWKGVPALNINRRSFHSFPTFTQFVSHVLSRRHDSAGIEEITFRLDTWPSPFTEAGLMYGRLFDYAASHGNLLRLRTVDCYPEHVWKRFVPKAYAFRTLVTLHLEGCDAYGGQMLTDRGSGRVDPFAGFPCLRDLTLVRWYWVVDDSGFKASVRISGIQLRNLTVEYVEPEVEIFAPNLESLCYKDVVWRSGFGDAHYMPSLDRACVRISGHRHLAIPENRDSAWLITPVAVREAAGSLMKLFQGLHSARKLELHLDTVKRYPIKWPPMVEEAKLEIMKKG</sequence>
<dbReference type="CDD" id="cd22160">
    <property type="entry name" value="F-box_AtFBL13-like"/>
    <property type="match status" value="1"/>
</dbReference>
<dbReference type="PANTHER" id="PTHR34223">
    <property type="entry name" value="OS11G0201299 PROTEIN"/>
    <property type="match status" value="1"/>
</dbReference>
<protein>
    <recommendedName>
        <fullName evidence="1">F-box domain-containing protein</fullName>
    </recommendedName>
</protein>
<reference evidence="2" key="1">
    <citation type="submission" date="2022-08" db="EMBL/GenBank/DDBJ databases">
        <authorList>
            <person name="Gutierrez-Valencia J."/>
        </authorList>
    </citation>
    <scope>NUCLEOTIDE SEQUENCE</scope>
</reference>
<dbReference type="AlphaFoldDB" id="A0AAV0JUE9"/>
<name>A0AAV0JUE9_9ROSI</name>
<dbReference type="InterPro" id="IPR053781">
    <property type="entry name" value="F-box_AtFBL13-like"/>
</dbReference>
<evidence type="ECO:0000259" key="1">
    <source>
        <dbReference type="PROSITE" id="PS50181"/>
    </source>
</evidence>
<dbReference type="SUPFAM" id="SSF81383">
    <property type="entry name" value="F-box domain"/>
    <property type="match status" value="1"/>
</dbReference>
<evidence type="ECO:0000313" key="2">
    <source>
        <dbReference type="EMBL" id="CAI0413401.1"/>
    </source>
</evidence>
<dbReference type="Proteomes" id="UP001154282">
    <property type="component" value="Unassembled WGS sequence"/>
</dbReference>
<dbReference type="PROSITE" id="PS50181">
    <property type="entry name" value="FBOX"/>
    <property type="match status" value="1"/>
</dbReference>
<keyword evidence="3" id="KW-1185">Reference proteome</keyword>
<organism evidence="2 3">
    <name type="scientific">Linum tenue</name>
    <dbReference type="NCBI Taxonomy" id="586396"/>
    <lineage>
        <taxon>Eukaryota</taxon>
        <taxon>Viridiplantae</taxon>
        <taxon>Streptophyta</taxon>
        <taxon>Embryophyta</taxon>
        <taxon>Tracheophyta</taxon>
        <taxon>Spermatophyta</taxon>
        <taxon>Magnoliopsida</taxon>
        <taxon>eudicotyledons</taxon>
        <taxon>Gunneridae</taxon>
        <taxon>Pentapetalae</taxon>
        <taxon>rosids</taxon>
        <taxon>fabids</taxon>
        <taxon>Malpighiales</taxon>
        <taxon>Linaceae</taxon>
        <taxon>Linum</taxon>
    </lineage>
</organism>
<gene>
    <name evidence="2" type="ORF">LITE_LOCUS15927</name>
</gene>
<dbReference type="Pfam" id="PF00646">
    <property type="entry name" value="F-box"/>
    <property type="match status" value="1"/>
</dbReference>
<evidence type="ECO:0000313" key="3">
    <source>
        <dbReference type="Proteomes" id="UP001154282"/>
    </source>
</evidence>
<dbReference type="PANTHER" id="PTHR34223:SF51">
    <property type="entry name" value="OS06G0556300 PROTEIN"/>
    <property type="match status" value="1"/>
</dbReference>
<dbReference type="InterPro" id="IPR036047">
    <property type="entry name" value="F-box-like_dom_sf"/>
</dbReference>
<dbReference type="InterPro" id="IPR001810">
    <property type="entry name" value="F-box_dom"/>
</dbReference>
<accession>A0AAV0JUE9</accession>
<comment type="caution">
    <text evidence="2">The sequence shown here is derived from an EMBL/GenBank/DDBJ whole genome shotgun (WGS) entry which is preliminary data.</text>
</comment>
<dbReference type="Gene3D" id="1.20.1280.50">
    <property type="match status" value="1"/>
</dbReference>
<dbReference type="EMBL" id="CAMGYJ010000005">
    <property type="protein sequence ID" value="CAI0413401.1"/>
    <property type="molecule type" value="Genomic_DNA"/>
</dbReference>